<dbReference type="EMBL" id="JARLKZ010000005">
    <property type="protein sequence ID" value="MEC0240144.1"/>
    <property type="molecule type" value="Genomic_DNA"/>
</dbReference>
<feature type="domain" description="Penicillin-binding protein transpeptidase" evidence="1">
    <location>
        <begin position="2"/>
        <end position="64"/>
    </location>
</feature>
<evidence type="ECO:0000313" key="2">
    <source>
        <dbReference type="EMBL" id="MEC0240144.1"/>
    </source>
</evidence>
<proteinExistence type="predicted"/>
<evidence type="ECO:0000313" key="3">
    <source>
        <dbReference type="Proteomes" id="UP001344632"/>
    </source>
</evidence>
<dbReference type="SUPFAM" id="SSF56601">
    <property type="entry name" value="beta-lactamase/transpeptidase-like"/>
    <property type="match status" value="1"/>
</dbReference>
<dbReference type="Pfam" id="PF00905">
    <property type="entry name" value="Transpeptidase"/>
    <property type="match status" value="1"/>
</dbReference>
<evidence type="ECO:0000259" key="1">
    <source>
        <dbReference type="Pfam" id="PF00905"/>
    </source>
</evidence>
<accession>A0ABU6GK86</accession>
<dbReference type="RefSeq" id="WP_326087554.1">
    <property type="nucleotide sequence ID" value="NZ_JARLKZ010000005.1"/>
</dbReference>
<name>A0ABU6GK86_9BACL</name>
<sequence length="81" mass="9021">MPFQKKTIKTVKRIMIDDDQDGYTVHGKTGSILSDMGLGWYVGYVETDKDTWVFATNVAGSGATAKELTLDTMTKMKILKE</sequence>
<dbReference type="InterPro" id="IPR001460">
    <property type="entry name" value="PCN-bd_Tpept"/>
</dbReference>
<protein>
    <submittedName>
        <fullName evidence="2">Penicillin-binding transpeptidase domain-containing protein</fullName>
    </submittedName>
</protein>
<dbReference type="Gene3D" id="3.40.710.10">
    <property type="entry name" value="DD-peptidase/beta-lactamase superfamily"/>
    <property type="match status" value="1"/>
</dbReference>
<organism evidence="2 3">
    <name type="scientific">Paenibacillus dokdonensis</name>
    <dbReference type="NCBI Taxonomy" id="2567944"/>
    <lineage>
        <taxon>Bacteria</taxon>
        <taxon>Bacillati</taxon>
        <taxon>Bacillota</taxon>
        <taxon>Bacilli</taxon>
        <taxon>Bacillales</taxon>
        <taxon>Paenibacillaceae</taxon>
        <taxon>Paenibacillus</taxon>
    </lineage>
</organism>
<gene>
    <name evidence="2" type="ORF">P4H66_09810</name>
</gene>
<dbReference type="Proteomes" id="UP001344632">
    <property type="component" value="Unassembled WGS sequence"/>
</dbReference>
<keyword evidence="3" id="KW-1185">Reference proteome</keyword>
<reference evidence="2 3" key="1">
    <citation type="submission" date="2023-03" db="EMBL/GenBank/DDBJ databases">
        <title>Bacillus Genome Sequencing.</title>
        <authorList>
            <person name="Dunlap C."/>
        </authorList>
    </citation>
    <scope>NUCLEOTIDE SEQUENCE [LARGE SCALE GENOMIC DNA]</scope>
    <source>
        <strain evidence="2 3">BD-525</strain>
    </source>
</reference>
<dbReference type="InterPro" id="IPR012338">
    <property type="entry name" value="Beta-lactam/transpept-like"/>
</dbReference>
<comment type="caution">
    <text evidence="2">The sequence shown here is derived from an EMBL/GenBank/DDBJ whole genome shotgun (WGS) entry which is preliminary data.</text>
</comment>